<organism evidence="1 2">
    <name type="scientific">Aliivibrio finisterrensis</name>
    <dbReference type="NCBI Taxonomy" id="511998"/>
    <lineage>
        <taxon>Bacteria</taxon>
        <taxon>Pseudomonadati</taxon>
        <taxon>Pseudomonadota</taxon>
        <taxon>Gammaproteobacteria</taxon>
        <taxon>Vibrionales</taxon>
        <taxon>Vibrionaceae</taxon>
        <taxon>Aliivibrio</taxon>
    </lineage>
</organism>
<comment type="caution">
    <text evidence="1">The sequence shown here is derived from an EMBL/GenBank/DDBJ whole genome shotgun (WGS) entry which is preliminary data.</text>
</comment>
<dbReference type="Proteomes" id="UP000293465">
    <property type="component" value="Unassembled WGS sequence"/>
</dbReference>
<name>A0A4Q5K6C9_9GAMM</name>
<proteinExistence type="predicted"/>
<reference evidence="1 2" key="1">
    <citation type="submission" date="2019-02" db="EMBL/GenBank/DDBJ databases">
        <title>Genome sequences of Aliivibrio finisterrensis strains from farmed Atlantic salmon.</title>
        <authorList>
            <person name="Bowman J.P."/>
        </authorList>
    </citation>
    <scope>NUCLEOTIDE SEQUENCE [LARGE SCALE GENOMIC DNA]</scope>
    <source>
        <strain evidence="1 2">A32</strain>
    </source>
</reference>
<accession>A0A4Q5K6C9</accession>
<gene>
    <name evidence="1" type="ORF">ERW49_18715</name>
</gene>
<evidence type="ECO:0000313" key="1">
    <source>
        <dbReference type="EMBL" id="RYU41326.1"/>
    </source>
</evidence>
<dbReference type="OrthoDB" id="7554786at2"/>
<sequence>MLDRKGRFVPLNQVPAHDLEMNDFVIRLVNQAKEQQELLREFKEQAFGDCYAFMDLLAEKYDRKVGGKKGNVSFTSYDGSYVVKIQVADSVHFGPELQIAKNIIDECLSDWAGNADEKLKAFIHDAFDVDKEGNLNTGRILSLRRIEIIDDRWSEAMKAIADSIMVSSTKPYVRFAQRNEDGKVVNIPLDLAAL</sequence>
<dbReference type="InterPro" id="IPR021505">
    <property type="entry name" value="Phage_B3_Orf6"/>
</dbReference>
<dbReference type="AlphaFoldDB" id="A0A4Q5K6C9"/>
<dbReference type="Pfam" id="PF11363">
    <property type="entry name" value="DUF3164"/>
    <property type="match status" value="1"/>
</dbReference>
<protein>
    <submittedName>
        <fullName evidence="1">DUF3164 family protein</fullName>
    </submittedName>
</protein>
<evidence type="ECO:0000313" key="2">
    <source>
        <dbReference type="Proteomes" id="UP000293465"/>
    </source>
</evidence>
<dbReference type="EMBL" id="SEZJ01000030">
    <property type="protein sequence ID" value="RYU41326.1"/>
    <property type="molecule type" value="Genomic_DNA"/>
</dbReference>